<evidence type="ECO:0000313" key="6">
    <source>
        <dbReference type="Proteomes" id="UP001250858"/>
    </source>
</evidence>
<dbReference type="Pfam" id="PF01408">
    <property type="entry name" value="GFO_IDH_MocA"/>
    <property type="match status" value="1"/>
</dbReference>
<dbReference type="SUPFAM" id="SSF51735">
    <property type="entry name" value="NAD(P)-binding Rossmann-fold domains"/>
    <property type="match status" value="1"/>
</dbReference>
<accession>A0ABY9RZ04</accession>
<gene>
    <name evidence="5" type="ORF">RGF97_24940</name>
</gene>
<name>A0ABY9RZ04_9ACTN</name>
<reference evidence="5 6" key="1">
    <citation type="submission" date="2023-09" db="EMBL/GenBank/DDBJ databases">
        <title>Complete genome of Streptomyces roseicoloratus T14.</title>
        <authorList>
            <person name="Bashizi T."/>
            <person name="Kim M.-J."/>
            <person name="Lee G."/>
            <person name="Tagele S.B."/>
            <person name="Shin J.-H."/>
        </authorList>
    </citation>
    <scope>NUCLEOTIDE SEQUENCE [LARGE SCALE GENOMIC DNA]</scope>
    <source>
        <strain evidence="5 6">T14</strain>
    </source>
</reference>
<dbReference type="SUPFAM" id="SSF55347">
    <property type="entry name" value="Glyceraldehyde-3-phosphate dehydrogenase-like, C-terminal domain"/>
    <property type="match status" value="1"/>
</dbReference>
<evidence type="ECO:0000256" key="1">
    <source>
        <dbReference type="ARBA" id="ARBA00023002"/>
    </source>
</evidence>
<feature type="compositionally biased region" description="Low complexity" evidence="2">
    <location>
        <begin position="320"/>
        <end position="346"/>
    </location>
</feature>
<evidence type="ECO:0000259" key="3">
    <source>
        <dbReference type="Pfam" id="PF01408"/>
    </source>
</evidence>
<dbReference type="Gene3D" id="3.40.50.720">
    <property type="entry name" value="NAD(P)-binding Rossmann-like Domain"/>
    <property type="match status" value="1"/>
</dbReference>
<evidence type="ECO:0000256" key="2">
    <source>
        <dbReference type="SAM" id="MobiDB-lite"/>
    </source>
</evidence>
<dbReference type="EMBL" id="CP133762">
    <property type="protein sequence ID" value="WMX47421.1"/>
    <property type="molecule type" value="Genomic_DNA"/>
</dbReference>
<feature type="region of interest" description="Disordered" evidence="2">
    <location>
        <begin position="307"/>
        <end position="346"/>
    </location>
</feature>
<feature type="domain" description="GFO/IDH/MocA-like oxidoreductase" evidence="4">
    <location>
        <begin position="174"/>
        <end position="256"/>
    </location>
</feature>
<dbReference type="Proteomes" id="UP001250858">
    <property type="component" value="Chromosome"/>
</dbReference>
<dbReference type="InterPro" id="IPR050463">
    <property type="entry name" value="Gfo/Idh/MocA_oxidrdct_glycsds"/>
</dbReference>
<evidence type="ECO:0000313" key="5">
    <source>
        <dbReference type="EMBL" id="WMX47421.1"/>
    </source>
</evidence>
<sequence length="346" mass="35477">MTTFPGTTPRTPGLRPRTRIGLLGTGPWAERTHAPALAAHPDVEFSGVWGRRPEAAAALAAACGTRAYEDADDLFAASDAVAIALPPDVQAPLAARAAAAGCHVILDKPVATTVASARALADAVTGAGVASVVFCTLRFAEPTARWIEEQTAAGGWFLGEAHWLGSLFAPGSDSAYAASPWRREKGGLWDVGPHVLSVYLPILGDVTSVTCVAGPDDTRHLVLRHASGASSTATLTLSAPPEASEAALSLYGERGRTTMPGWEGAFDAFGAAVDALLEAVRTGKPHACDVRFGARLTEILAEAEAEADAEAESRAGVESGAEARAGTRAAAAVATEPAGAERTARP</sequence>
<dbReference type="PANTHER" id="PTHR43818">
    <property type="entry name" value="BCDNA.GH03377"/>
    <property type="match status" value="1"/>
</dbReference>
<evidence type="ECO:0000259" key="4">
    <source>
        <dbReference type="Pfam" id="PF22725"/>
    </source>
</evidence>
<protein>
    <submittedName>
        <fullName evidence="5">Gfo/Idh/MocA family oxidoreductase</fullName>
    </submittedName>
</protein>
<dbReference type="RefSeq" id="WP_309549460.1">
    <property type="nucleotide sequence ID" value="NZ_CP133762.1"/>
</dbReference>
<dbReference type="InterPro" id="IPR036291">
    <property type="entry name" value="NAD(P)-bd_dom_sf"/>
</dbReference>
<keyword evidence="6" id="KW-1185">Reference proteome</keyword>
<dbReference type="Gene3D" id="3.30.360.10">
    <property type="entry name" value="Dihydrodipicolinate Reductase, domain 2"/>
    <property type="match status" value="1"/>
</dbReference>
<feature type="domain" description="Gfo/Idh/MocA-like oxidoreductase N-terminal" evidence="3">
    <location>
        <begin position="19"/>
        <end position="130"/>
    </location>
</feature>
<dbReference type="InterPro" id="IPR000683">
    <property type="entry name" value="Gfo/Idh/MocA-like_OxRdtase_N"/>
</dbReference>
<dbReference type="Pfam" id="PF22725">
    <property type="entry name" value="GFO_IDH_MocA_C3"/>
    <property type="match status" value="1"/>
</dbReference>
<organism evidence="5 6">
    <name type="scientific">Streptomyces roseicoloratus</name>
    <dbReference type="NCBI Taxonomy" id="2508722"/>
    <lineage>
        <taxon>Bacteria</taxon>
        <taxon>Bacillati</taxon>
        <taxon>Actinomycetota</taxon>
        <taxon>Actinomycetes</taxon>
        <taxon>Kitasatosporales</taxon>
        <taxon>Streptomycetaceae</taxon>
        <taxon>Streptomyces</taxon>
    </lineage>
</organism>
<proteinExistence type="predicted"/>
<dbReference type="PANTHER" id="PTHR43818:SF11">
    <property type="entry name" value="BCDNA.GH03377"/>
    <property type="match status" value="1"/>
</dbReference>
<dbReference type="InterPro" id="IPR055170">
    <property type="entry name" value="GFO_IDH_MocA-like_dom"/>
</dbReference>
<keyword evidence="1" id="KW-0560">Oxidoreductase</keyword>